<name>A0A6G8QDE2_9ACTN</name>
<dbReference type="GO" id="GO:0003677">
    <property type="term" value="F:DNA binding"/>
    <property type="evidence" value="ECO:0007669"/>
    <property type="project" value="UniProtKB-KW"/>
</dbReference>
<protein>
    <recommendedName>
        <fullName evidence="11">Manganese transport regulator</fullName>
    </recommendedName>
</protein>
<keyword evidence="10" id="KW-0464">Manganese</keyword>
<evidence type="ECO:0000256" key="7">
    <source>
        <dbReference type="ARBA" id="ARBA00023125"/>
    </source>
</evidence>
<dbReference type="PANTHER" id="PTHR33238:SF11">
    <property type="entry name" value="TRANSCRIPTIONAL REGULATOR MNTR"/>
    <property type="match status" value="1"/>
</dbReference>
<dbReference type="Pfam" id="PF01325">
    <property type="entry name" value="Fe_dep_repress"/>
    <property type="match status" value="1"/>
</dbReference>
<reference evidence="14 15" key="1">
    <citation type="submission" date="2019-10" db="EMBL/GenBank/DDBJ databases">
        <title>Rubrobacter sp nov SCSIO 52090 isolated from a deep-sea sediment in the South China Sea.</title>
        <authorList>
            <person name="Chen R.W."/>
        </authorList>
    </citation>
    <scope>NUCLEOTIDE SEQUENCE [LARGE SCALE GENOMIC DNA]</scope>
    <source>
        <strain evidence="14 15">SCSIO 52909</strain>
    </source>
</reference>
<dbReference type="EMBL" id="CP045119">
    <property type="protein sequence ID" value="QIN84499.1"/>
    <property type="molecule type" value="Genomic_DNA"/>
</dbReference>
<evidence type="ECO:0000256" key="6">
    <source>
        <dbReference type="ARBA" id="ARBA00023015"/>
    </source>
</evidence>
<dbReference type="GO" id="GO:0005737">
    <property type="term" value="C:cytoplasm"/>
    <property type="evidence" value="ECO:0007669"/>
    <property type="project" value="UniProtKB-SubCell"/>
</dbReference>
<keyword evidence="5" id="KW-0678">Repressor</keyword>
<dbReference type="InterPro" id="IPR036388">
    <property type="entry name" value="WH-like_DNA-bd_sf"/>
</dbReference>
<evidence type="ECO:0000256" key="9">
    <source>
        <dbReference type="ARBA" id="ARBA00023163"/>
    </source>
</evidence>
<evidence type="ECO:0000256" key="5">
    <source>
        <dbReference type="ARBA" id="ARBA00022491"/>
    </source>
</evidence>
<dbReference type="Proteomes" id="UP000501452">
    <property type="component" value="Chromosome"/>
</dbReference>
<dbReference type="InterPro" id="IPR050536">
    <property type="entry name" value="DtxR_MntR_Metal-Reg"/>
</dbReference>
<dbReference type="SMART" id="SM00529">
    <property type="entry name" value="HTH_DTXR"/>
    <property type="match status" value="1"/>
</dbReference>
<evidence type="ECO:0000256" key="10">
    <source>
        <dbReference type="ARBA" id="ARBA00023211"/>
    </source>
</evidence>
<dbReference type="GO" id="GO:0046983">
    <property type="term" value="F:protein dimerization activity"/>
    <property type="evidence" value="ECO:0007669"/>
    <property type="project" value="InterPro"/>
</dbReference>
<keyword evidence="7" id="KW-0238">DNA-binding</keyword>
<dbReference type="GO" id="GO:0046914">
    <property type="term" value="F:transition metal ion binding"/>
    <property type="evidence" value="ECO:0007669"/>
    <property type="project" value="InterPro"/>
</dbReference>
<keyword evidence="4" id="KW-0963">Cytoplasm</keyword>
<comment type="similarity">
    <text evidence="2">Belongs to the DtxR/MntR family.</text>
</comment>
<dbReference type="PROSITE" id="PS50944">
    <property type="entry name" value="HTH_DTXR"/>
    <property type="match status" value="1"/>
</dbReference>
<evidence type="ECO:0000256" key="2">
    <source>
        <dbReference type="ARBA" id="ARBA00007871"/>
    </source>
</evidence>
<evidence type="ECO:0000256" key="3">
    <source>
        <dbReference type="ARBA" id="ARBA00011738"/>
    </source>
</evidence>
<dbReference type="SUPFAM" id="SSF46785">
    <property type="entry name" value="Winged helix' DNA-binding domain"/>
    <property type="match status" value="1"/>
</dbReference>
<keyword evidence="9" id="KW-0804">Transcription</keyword>
<gene>
    <name evidence="14" type="ORF">GBA63_19010</name>
</gene>
<evidence type="ECO:0000259" key="13">
    <source>
        <dbReference type="PROSITE" id="PS50944"/>
    </source>
</evidence>
<evidence type="ECO:0000256" key="8">
    <source>
        <dbReference type="ARBA" id="ARBA00023159"/>
    </source>
</evidence>
<dbReference type="Gene3D" id="1.10.10.10">
    <property type="entry name" value="Winged helix-like DNA-binding domain superfamily/Winged helix DNA-binding domain"/>
    <property type="match status" value="1"/>
</dbReference>
<dbReference type="InterPro" id="IPR022689">
    <property type="entry name" value="Iron_dep_repressor"/>
</dbReference>
<dbReference type="Pfam" id="PF02742">
    <property type="entry name" value="Fe_dep_repr_C"/>
    <property type="match status" value="1"/>
</dbReference>
<keyword evidence="15" id="KW-1185">Reference proteome</keyword>
<feature type="region of interest" description="Disordered" evidence="12">
    <location>
        <begin position="124"/>
        <end position="153"/>
    </location>
</feature>
<dbReference type="KEGG" id="rub:GBA63_19010"/>
<dbReference type="InterPro" id="IPR036390">
    <property type="entry name" value="WH_DNA-bd_sf"/>
</dbReference>
<dbReference type="GO" id="GO:0003700">
    <property type="term" value="F:DNA-binding transcription factor activity"/>
    <property type="evidence" value="ECO:0007669"/>
    <property type="project" value="InterPro"/>
</dbReference>
<evidence type="ECO:0000313" key="15">
    <source>
        <dbReference type="Proteomes" id="UP000501452"/>
    </source>
</evidence>
<evidence type="ECO:0000313" key="14">
    <source>
        <dbReference type="EMBL" id="QIN84499.1"/>
    </source>
</evidence>
<feature type="domain" description="HTH dtxR-type" evidence="13">
    <location>
        <begin position="20"/>
        <end position="74"/>
    </location>
</feature>
<evidence type="ECO:0000256" key="11">
    <source>
        <dbReference type="ARBA" id="ARBA00032593"/>
    </source>
</evidence>
<comment type="subcellular location">
    <subcellularLocation>
        <location evidence="1">Cytoplasm</location>
    </subcellularLocation>
</comment>
<sequence length="153" mass="16877">MDGKMDGATIPRSPSSSVGDYLKAIWESAEAGPASTKEVAERLSVSKASVTNMFARLREMGLVEYERYRGASLTEEGRVEAHGLIRRHRLIETFLLEHLGLPVGGGARGGREAGACRLRLLHRAAGRTPRAPRARPPRRPHPRRGRDDRTAFL</sequence>
<proteinExistence type="inferred from homology"/>
<dbReference type="PANTHER" id="PTHR33238">
    <property type="entry name" value="IRON (METAL) DEPENDENT REPRESSOR, DTXR FAMILY"/>
    <property type="match status" value="1"/>
</dbReference>
<dbReference type="InterPro" id="IPR001367">
    <property type="entry name" value="Fe_dep_repressor"/>
</dbReference>
<comment type="subunit">
    <text evidence="3">Homodimer.</text>
</comment>
<keyword evidence="6" id="KW-0805">Transcription regulation</keyword>
<dbReference type="InterPro" id="IPR022687">
    <property type="entry name" value="HTH_DTXR"/>
</dbReference>
<evidence type="ECO:0000256" key="4">
    <source>
        <dbReference type="ARBA" id="ARBA00022490"/>
    </source>
</evidence>
<feature type="compositionally biased region" description="Basic residues" evidence="12">
    <location>
        <begin position="124"/>
        <end position="144"/>
    </location>
</feature>
<evidence type="ECO:0000256" key="12">
    <source>
        <dbReference type="SAM" id="MobiDB-lite"/>
    </source>
</evidence>
<keyword evidence="8" id="KW-0010">Activator</keyword>
<dbReference type="AlphaFoldDB" id="A0A6G8QDE2"/>
<evidence type="ECO:0000256" key="1">
    <source>
        <dbReference type="ARBA" id="ARBA00004496"/>
    </source>
</evidence>
<accession>A0A6G8QDE2</accession>
<organism evidence="14 15">
    <name type="scientific">Rubrobacter tropicus</name>
    <dbReference type="NCBI Taxonomy" id="2653851"/>
    <lineage>
        <taxon>Bacteria</taxon>
        <taxon>Bacillati</taxon>
        <taxon>Actinomycetota</taxon>
        <taxon>Rubrobacteria</taxon>
        <taxon>Rubrobacterales</taxon>
        <taxon>Rubrobacteraceae</taxon>
        <taxon>Rubrobacter</taxon>
    </lineage>
</organism>